<feature type="coiled-coil region" evidence="1">
    <location>
        <begin position="9"/>
        <end position="36"/>
    </location>
</feature>
<sequence>MNMEIVDTQKRTQKNLRKLISQNIKLQQQVQEIYKNIFKRETRIKIPGNQCNIQFKQKNNNIMKLELKNFLKMWLLYLWNLYIDILYLINHIYHQDGKRIEIFKINDRCALFSYE</sequence>
<organism evidence="3 4">
    <name type="scientific">Paramecium sonneborni</name>
    <dbReference type="NCBI Taxonomy" id="65129"/>
    <lineage>
        <taxon>Eukaryota</taxon>
        <taxon>Sar</taxon>
        <taxon>Alveolata</taxon>
        <taxon>Ciliophora</taxon>
        <taxon>Intramacronucleata</taxon>
        <taxon>Oligohymenophorea</taxon>
        <taxon>Peniculida</taxon>
        <taxon>Parameciidae</taxon>
        <taxon>Paramecium</taxon>
    </lineage>
</organism>
<keyword evidence="2" id="KW-1133">Transmembrane helix</keyword>
<name>A0A8S1NJD6_9CILI</name>
<feature type="transmembrane region" description="Helical" evidence="2">
    <location>
        <begin position="74"/>
        <end position="93"/>
    </location>
</feature>
<keyword evidence="2" id="KW-0472">Membrane</keyword>
<dbReference type="EMBL" id="CAJJDN010000053">
    <property type="protein sequence ID" value="CAD8089105.1"/>
    <property type="molecule type" value="Genomic_DNA"/>
</dbReference>
<evidence type="ECO:0000313" key="4">
    <source>
        <dbReference type="Proteomes" id="UP000692954"/>
    </source>
</evidence>
<evidence type="ECO:0000256" key="1">
    <source>
        <dbReference type="SAM" id="Coils"/>
    </source>
</evidence>
<keyword evidence="4" id="KW-1185">Reference proteome</keyword>
<evidence type="ECO:0000313" key="3">
    <source>
        <dbReference type="EMBL" id="CAD8089105.1"/>
    </source>
</evidence>
<comment type="caution">
    <text evidence="3">The sequence shown here is derived from an EMBL/GenBank/DDBJ whole genome shotgun (WGS) entry which is preliminary data.</text>
</comment>
<keyword evidence="1" id="KW-0175">Coiled coil</keyword>
<proteinExistence type="predicted"/>
<evidence type="ECO:0008006" key="5">
    <source>
        <dbReference type="Google" id="ProtNLM"/>
    </source>
</evidence>
<dbReference type="Proteomes" id="UP000692954">
    <property type="component" value="Unassembled WGS sequence"/>
</dbReference>
<dbReference type="AlphaFoldDB" id="A0A8S1NJD6"/>
<gene>
    <name evidence="3" type="ORF">PSON_ATCC_30995.1.T0530276</name>
</gene>
<evidence type="ECO:0000256" key="2">
    <source>
        <dbReference type="SAM" id="Phobius"/>
    </source>
</evidence>
<reference evidence="3" key="1">
    <citation type="submission" date="2021-01" db="EMBL/GenBank/DDBJ databases">
        <authorList>
            <consortium name="Genoscope - CEA"/>
            <person name="William W."/>
        </authorList>
    </citation>
    <scope>NUCLEOTIDE SEQUENCE</scope>
</reference>
<protein>
    <recommendedName>
        <fullName evidence="5">Transmembrane protein</fullName>
    </recommendedName>
</protein>
<keyword evidence="2" id="KW-0812">Transmembrane</keyword>
<accession>A0A8S1NJD6</accession>